<name>A0A9P1MT50_9PELO</name>
<reference evidence="2" key="1">
    <citation type="submission" date="2022-11" db="EMBL/GenBank/DDBJ databases">
        <authorList>
            <person name="Kikuchi T."/>
        </authorList>
    </citation>
    <scope>NUCLEOTIDE SEQUENCE</scope>
    <source>
        <strain evidence="2">PS1010</strain>
    </source>
</reference>
<accession>A0A9P1MT50</accession>
<keyword evidence="3" id="KW-1185">Reference proteome</keyword>
<evidence type="ECO:0000313" key="3">
    <source>
        <dbReference type="Proteomes" id="UP001152747"/>
    </source>
</evidence>
<organism evidence="2 3">
    <name type="scientific">Caenorhabditis angaria</name>
    <dbReference type="NCBI Taxonomy" id="860376"/>
    <lineage>
        <taxon>Eukaryota</taxon>
        <taxon>Metazoa</taxon>
        <taxon>Ecdysozoa</taxon>
        <taxon>Nematoda</taxon>
        <taxon>Chromadorea</taxon>
        <taxon>Rhabditida</taxon>
        <taxon>Rhabditina</taxon>
        <taxon>Rhabditomorpha</taxon>
        <taxon>Rhabditoidea</taxon>
        <taxon>Rhabditidae</taxon>
        <taxon>Peloderinae</taxon>
        <taxon>Caenorhabditis</taxon>
    </lineage>
</organism>
<dbReference type="EMBL" id="CANHGI010000001">
    <property type="protein sequence ID" value="CAI5438997.1"/>
    <property type="molecule type" value="Genomic_DNA"/>
</dbReference>
<feature type="compositionally biased region" description="Pro residues" evidence="1">
    <location>
        <begin position="382"/>
        <end position="394"/>
    </location>
</feature>
<sequence length="465" mass="52726">MSTSKYLDDPNVVQTSLYGYDRSKKVQLNHLRGRPIVVLRSDTMDASKQPKWVVRRGGKKGEKPDFPSYTQFHHQYTCPKSIEPTSPTVSQASTEQTSNAEDQQNVKRVFDKLAISSSTRPAAFSPNPPSSSSSINGSNDIIVLQLNPAFSKKNMMSSCCSSMSPTDSSSSYVSSQISKEDEERRFCNQIGTNDADGASDCSRFASTFDADESRAELEDDLQDNSSIKAHRCSDEVQCNIFRGGNCSDERIERKIVLEWYDDLIRWRHDVLKKKRFGPPKCHPPPMTHTLIGASRTQKENPFHKIVHEHPFAVEAKEHQRMRAEARRCLNLIPHELPLPAPHEFVENAKRMEPHLFVEYCYQLTAAAYNIDIGLNPPHRRPPIPPPVEPIPPQPSSESLCSSASDFSSDGEYSDDSEDTKNERLKLKIERHKRREIRLQQIFRRRAAESMYNELAMTGNQPTNGF</sequence>
<evidence type="ECO:0000313" key="2">
    <source>
        <dbReference type="EMBL" id="CAI5438997.1"/>
    </source>
</evidence>
<dbReference type="AlphaFoldDB" id="A0A9P1MT50"/>
<dbReference type="Proteomes" id="UP001152747">
    <property type="component" value="Unassembled WGS sequence"/>
</dbReference>
<proteinExistence type="predicted"/>
<feature type="region of interest" description="Disordered" evidence="1">
    <location>
        <begin position="377"/>
        <end position="420"/>
    </location>
</feature>
<feature type="compositionally biased region" description="Polar residues" evidence="1">
    <location>
        <begin position="83"/>
        <end position="103"/>
    </location>
</feature>
<feature type="compositionally biased region" description="Low complexity" evidence="1">
    <location>
        <begin position="395"/>
        <end position="410"/>
    </location>
</feature>
<evidence type="ECO:0000256" key="1">
    <source>
        <dbReference type="SAM" id="MobiDB-lite"/>
    </source>
</evidence>
<protein>
    <submittedName>
        <fullName evidence="2">Uncharacterized protein</fullName>
    </submittedName>
</protein>
<comment type="caution">
    <text evidence="2">The sequence shown here is derived from an EMBL/GenBank/DDBJ whole genome shotgun (WGS) entry which is preliminary data.</text>
</comment>
<dbReference type="OrthoDB" id="5818800at2759"/>
<gene>
    <name evidence="2" type="ORF">CAMP_LOCUS1634</name>
</gene>
<feature type="region of interest" description="Disordered" evidence="1">
    <location>
        <begin position="80"/>
        <end position="106"/>
    </location>
</feature>